<feature type="binding site" evidence="13">
    <location>
        <position position="87"/>
    </location>
    <ligand>
        <name>Mg(2+)</name>
        <dbReference type="ChEBI" id="CHEBI:18420"/>
    </ligand>
</feature>
<feature type="domain" description="Phosphoribosyl-AMP cyclohydrolase" evidence="14">
    <location>
        <begin position="36"/>
        <end position="109"/>
    </location>
</feature>
<protein>
    <recommendedName>
        <fullName evidence="13">Phosphoribosyl-AMP cyclohydrolase</fullName>
        <shortName evidence="13">PRA-CH</shortName>
        <ecNumber evidence="13">3.5.4.19</ecNumber>
    </recommendedName>
</protein>
<comment type="pathway">
    <text evidence="3 13">Amino-acid biosynthesis; L-histidine biosynthesis; L-histidine from 5-phospho-alpha-D-ribose 1-diphosphate: step 3/9.</text>
</comment>
<comment type="similarity">
    <text evidence="5">In the C-terminal section; belongs to the PRA-PH family.</text>
</comment>
<evidence type="ECO:0000256" key="4">
    <source>
        <dbReference type="ARBA" id="ARBA00005204"/>
    </source>
</evidence>
<dbReference type="AlphaFoldDB" id="A0A2W5IEW4"/>
<evidence type="ECO:0000256" key="8">
    <source>
        <dbReference type="ARBA" id="ARBA00022605"/>
    </source>
</evidence>
<keyword evidence="11 13" id="KW-0460">Magnesium</keyword>
<comment type="pathway">
    <text evidence="4">Amino-acid biosynthesis; L-histidine biosynthesis; L-histidine from 5-phospho-alpha-D-ribose 1-diphosphate: step 2/9.</text>
</comment>
<comment type="catalytic activity">
    <reaction evidence="1 13">
        <text>1-(5-phospho-beta-D-ribosyl)-5'-AMP + H2O = 1-(5-phospho-beta-D-ribosyl)-5-[(5-phospho-beta-D-ribosylamino)methylideneamino]imidazole-4-carboxamide</text>
        <dbReference type="Rhea" id="RHEA:20049"/>
        <dbReference type="ChEBI" id="CHEBI:15377"/>
        <dbReference type="ChEBI" id="CHEBI:58435"/>
        <dbReference type="ChEBI" id="CHEBI:59457"/>
        <dbReference type="EC" id="3.5.4.19"/>
    </reaction>
</comment>
<evidence type="ECO:0000256" key="10">
    <source>
        <dbReference type="ARBA" id="ARBA00022801"/>
    </source>
</evidence>
<dbReference type="Proteomes" id="UP000248606">
    <property type="component" value="Unassembled WGS sequence"/>
</dbReference>
<dbReference type="GO" id="GO:0005737">
    <property type="term" value="C:cytoplasm"/>
    <property type="evidence" value="ECO:0007669"/>
    <property type="project" value="UniProtKB-SubCell"/>
</dbReference>
<feature type="binding site" evidence="13">
    <location>
        <position position="83"/>
    </location>
    <ligand>
        <name>Mg(2+)</name>
        <dbReference type="ChEBI" id="CHEBI:18420"/>
    </ligand>
</feature>
<evidence type="ECO:0000256" key="2">
    <source>
        <dbReference type="ARBA" id="ARBA00001460"/>
    </source>
</evidence>
<dbReference type="EMBL" id="QFOZ01000002">
    <property type="protein sequence ID" value="PZP89527.1"/>
    <property type="molecule type" value="Genomic_DNA"/>
</dbReference>
<dbReference type="GO" id="GO:0008270">
    <property type="term" value="F:zinc ion binding"/>
    <property type="evidence" value="ECO:0007669"/>
    <property type="project" value="UniProtKB-UniRule"/>
</dbReference>
<evidence type="ECO:0000256" key="5">
    <source>
        <dbReference type="ARBA" id="ARBA00007731"/>
    </source>
</evidence>
<keyword evidence="12 13" id="KW-0368">Histidine biosynthesis</keyword>
<evidence type="ECO:0000256" key="12">
    <source>
        <dbReference type="ARBA" id="ARBA00023102"/>
    </source>
</evidence>
<dbReference type="GO" id="GO:0004635">
    <property type="term" value="F:phosphoribosyl-AMP cyclohydrolase activity"/>
    <property type="evidence" value="ECO:0007669"/>
    <property type="project" value="UniProtKB-UniRule"/>
</dbReference>
<keyword evidence="7 13" id="KW-0963">Cytoplasm</keyword>
<dbReference type="PANTHER" id="PTHR42945:SF1">
    <property type="entry name" value="HISTIDINE BIOSYNTHESIS BIFUNCTIONAL PROTEIN HIS7"/>
    <property type="match status" value="1"/>
</dbReference>
<dbReference type="InterPro" id="IPR038019">
    <property type="entry name" value="PRib_AMP_CycHydrolase_sf"/>
</dbReference>
<organism evidence="15 16">
    <name type="scientific">Lawsonella clevelandensis</name>
    <dbReference type="NCBI Taxonomy" id="1528099"/>
    <lineage>
        <taxon>Bacteria</taxon>
        <taxon>Bacillati</taxon>
        <taxon>Actinomycetota</taxon>
        <taxon>Actinomycetes</taxon>
        <taxon>Mycobacteriales</taxon>
        <taxon>Lawsonellaceae</taxon>
        <taxon>Lawsonella</taxon>
    </lineage>
</organism>
<dbReference type="Pfam" id="PF01502">
    <property type="entry name" value="PRA-CH"/>
    <property type="match status" value="1"/>
</dbReference>
<dbReference type="UniPathway" id="UPA00031">
    <property type="reaction ID" value="UER00008"/>
</dbReference>
<keyword evidence="8 13" id="KW-0028">Amino-acid biosynthesis</keyword>
<sequence>MSSETDPVTTLADLRWNEQGLIPVVVQDNSTGEVLMMAWANEEALQYTLETRKATYWSRSRSELWTKGLTSGHVQHVVAVFHDCDADTILYVVEQTGAACHTNTKTCFTARPLLTPDSQHPLRNDLRYGTSIEASSEH</sequence>
<dbReference type="Gene3D" id="3.10.20.810">
    <property type="entry name" value="Phosphoribosyl-AMP cyclohydrolase"/>
    <property type="match status" value="1"/>
</dbReference>
<reference evidence="15 16" key="1">
    <citation type="submission" date="2017-08" db="EMBL/GenBank/DDBJ databases">
        <title>Infants hospitalized years apart are colonized by the same room-sourced microbial strains.</title>
        <authorList>
            <person name="Brooks B."/>
            <person name="Olm M.R."/>
            <person name="Firek B.A."/>
            <person name="Baker R."/>
            <person name="Thomas B.C."/>
            <person name="Morowitz M.J."/>
            <person name="Banfield J.F."/>
        </authorList>
    </citation>
    <scope>NUCLEOTIDE SEQUENCE [LARGE SCALE GENOMIC DNA]</scope>
    <source>
        <strain evidence="15">S2_006_000_R1_57</strain>
    </source>
</reference>
<feature type="binding site" evidence="13">
    <location>
        <position position="107"/>
    </location>
    <ligand>
        <name>Zn(2+)</name>
        <dbReference type="ChEBI" id="CHEBI:29105"/>
        <note>ligand shared between dimeric partners</note>
    </ligand>
</feature>
<gene>
    <name evidence="13" type="primary">hisI</name>
    <name evidence="15" type="ORF">DI579_03230</name>
</gene>
<keyword evidence="10 13" id="KW-0378">Hydrolase</keyword>
<feature type="binding site" evidence="13">
    <location>
        <position position="100"/>
    </location>
    <ligand>
        <name>Zn(2+)</name>
        <dbReference type="ChEBI" id="CHEBI:29105"/>
        <note>ligand shared between dimeric partners</note>
    </ligand>
</feature>
<accession>A0A2W5IEW4</accession>
<evidence type="ECO:0000256" key="3">
    <source>
        <dbReference type="ARBA" id="ARBA00005169"/>
    </source>
</evidence>
<comment type="caution">
    <text evidence="15">The sequence shown here is derived from an EMBL/GenBank/DDBJ whole genome shotgun (WGS) entry which is preliminary data.</text>
</comment>
<evidence type="ECO:0000256" key="6">
    <source>
        <dbReference type="ARBA" id="ARBA00008299"/>
    </source>
</evidence>
<dbReference type="InterPro" id="IPR002496">
    <property type="entry name" value="PRib_AMP_CycHydrolase_dom"/>
</dbReference>
<evidence type="ECO:0000256" key="1">
    <source>
        <dbReference type="ARBA" id="ARBA00000024"/>
    </source>
</evidence>
<comment type="similarity">
    <text evidence="13">Belongs to the PRA-CH family.</text>
</comment>
<comment type="function">
    <text evidence="13">Catalyzes the hydrolysis of the adenine ring of phosphoribosyl-AMP.</text>
</comment>
<dbReference type="HAMAP" id="MF_01021">
    <property type="entry name" value="HisI"/>
    <property type="match status" value="1"/>
</dbReference>
<evidence type="ECO:0000259" key="14">
    <source>
        <dbReference type="Pfam" id="PF01502"/>
    </source>
</evidence>
<keyword evidence="13" id="KW-0862">Zinc</keyword>
<dbReference type="GO" id="GO:0004636">
    <property type="term" value="F:phosphoribosyl-ATP diphosphatase activity"/>
    <property type="evidence" value="ECO:0007669"/>
    <property type="project" value="UniProtKB-EC"/>
</dbReference>
<feature type="binding site" evidence="13">
    <location>
        <position position="85"/>
    </location>
    <ligand>
        <name>Mg(2+)</name>
        <dbReference type="ChEBI" id="CHEBI:18420"/>
    </ligand>
</feature>
<evidence type="ECO:0000313" key="15">
    <source>
        <dbReference type="EMBL" id="PZP89527.1"/>
    </source>
</evidence>
<dbReference type="PANTHER" id="PTHR42945">
    <property type="entry name" value="HISTIDINE BIOSYNTHESIS BIFUNCTIONAL PROTEIN"/>
    <property type="match status" value="1"/>
</dbReference>
<name>A0A2W5IEW4_9ACTN</name>
<proteinExistence type="inferred from homology"/>
<dbReference type="GO" id="GO:0000287">
    <property type="term" value="F:magnesium ion binding"/>
    <property type="evidence" value="ECO:0007669"/>
    <property type="project" value="UniProtKB-UniRule"/>
</dbReference>
<evidence type="ECO:0000256" key="13">
    <source>
        <dbReference type="HAMAP-Rule" id="MF_01021"/>
    </source>
</evidence>
<dbReference type="RefSeq" id="WP_290598444.1">
    <property type="nucleotide sequence ID" value="NZ_CAKZIO010000002.1"/>
</dbReference>
<comment type="subcellular location">
    <subcellularLocation>
        <location evidence="13">Cytoplasm</location>
    </subcellularLocation>
</comment>
<comment type="cofactor">
    <cofactor evidence="13">
        <name>Zn(2+)</name>
        <dbReference type="ChEBI" id="CHEBI:29105"/>
    </cofactor>
    <text evidence="13">Binds 1 zinc ion per subunit.</text>
</comment>
<feature type="binding site" evidence="13">
    <location>
        <position position="84"/>
    </location>
    <ligand>
        <name>Zn(2+)</name>
        <dbReference type="ChEBI" id="CHEBI:29105"/>
        <note>ligand shared between dimeric partners</note>
    </ligand>
</feature>
<dbReference type="FunFam" id="3.10.20.810:FF:000001">
    <property type="entry name" value="Histidine biosynthesis bifunctional protein HisIE"/>
    <property type="match status" value="1"/>
</dbReference>
<evidence type="ECO:0000256" key="9">
    <source>
        <dbReference type="ARBA" id="ARBA00022723"/>
    </source>
</evidence>
<keyword evidence="9 13" id="KW-0479">Metal-binding</keyword>
<dbReference type="NCBIfam" id="NF000768">
    <property type="entry name" value="PRK00051.1"/>
    <property type="match status" value="1"/>
</dbReference>
<comment type="similarity">
    <text evidence="6">In the N-terminal section; belongs to the PRA-CH family.</text>
</comment>
<evidence type="ECO:0000256" key="7">
    <source>
        <dbReference type="ARBA" id="ARBA00022490"/>
    </source>
</evidence>
<comment type="cofactor">
    <cofactor evidence="13">
        <name>Mg(2+)</name>
        <dbReference type="ChEBI" id="CHEBI:18420"/>
    </cofactor>
    <text evidence="13">Binds 1 Mg(2+) ion per subunit.</text>
</comment>
<evidence type="ECO:0000313" key="16">
    <source>
        <dbReference type="Proteomes" id="UP000248606"/>
    </source>
</evidence>
<dbReference type="EC" id="3.5.4.19" evidence="13"/>
<evidence type="ECO:0000256" key="11">
    <source>
        <dbReference type="ARBA" id="ARBA00022842"/>
    </source>
</evidence>
<dbReference type="SUPFAM" id="SSF141734">
    <property type="entry name" value="HisI-like"/>
    <property type="match status" value="1"/>
</dbReference>
<comment type="catalytic activity">
    <reaction evidence="2">
        <text>1-(5-phospho-beta-D-ribosyl)-ATP + H2O = 1-(5-phospho-beta-D-ribosyl)-5'-AMP + diphosphate + H(+)</text>
        <dbReference type="Rhea" id="RHEA:22828"/>
        <dbReference type="ChEBI" id="CHEBI:15377"/>
        <dbReference type="ChEBI" id="CHEBI:15378"/>
        <dbReference type="ChEBI" id="CHEBI:33019"/>
        <dbReference type="ChEBI" id="CHEBI:59457"/>
        <dbReference type="ChEBI" id="CHEBI:73183"/>
        <dbReference type="EC" id="3.6.1.31"/>
    </reaction>
</comment>
<dbReference type="GO" id="GO:0000105">
    <property type="term" value="P:L-histidine biosynthetic process"/>
    <property type="evidence" value="ECO:0007669"/>
    <property type="project" value="UniProtKB-UniRule"/>
</dbReference>
<comment type="subunit">
    <text evidence="13">Homodimer.</text>
</comment>
<dbReference type="InterPro" id="IPR026660">
    <property type="entry name" value="PRA-CH"/>
</dbReference>